<dbReference type="GO" id="GO:0006352">
    <property type="term" value="P:DNA-templated transcription initiation"/>
    <property type="evidence" value="ECO:0007669"/>
    <property type="project" value="UniProtKB-UniRule"/>
</dbReference>
<keyword evidence="2 6" id="KW-0805">Transcription regulation</keyword>
<comment type="subcellular location">
    <subcellularLocation>
        <location evidence="6">Cytoplasm</location>
    </subcellularLocation>
</comment>
<comment type="function">
    <text evidence="6">Sigma factors are initiation factors that promote the attachment of RNA polymerase to specific initiation sites and are then released.</text>
</comment>
<dbReference type="GO" id="GO:0005737">
    <property type="term" value="C:cytoplasm"/>
    <property type="evidence" value="ECO:0007669"/>
    <property type="project" value="UniProtKB-SubCell"/>
</dbReference>
<feature type="region of interest" description="Disordered" evidence="7">
    <location>
        <begin position="106"/>
        <end position="133"/>
    </location>
</feature>
<dbReference type="STRING" id="1120920.SAMN03080599_02748"/>
<comment type="subunit">
    <text evidence="6">Interacts with RsgI.</text>
</comment>
<dbReference type="AlphaFoldDB" id="A0A1G5S637"/>
<dbReference type="Proteomes" id="UP000199208">
    <property type="component" value="Unassembled WGS sequence"/>
</dbReference>
<dbReference type="InterPro" id="IPR013325">
    <property type="entry name" value="RNA_pol_sigma_r2"/>
</dbReference>
<evidence type="ECO:0000256" key="5">
    <source>
        <dbReference type="ARBA" id="ARBA00023163"/>
    </source>
</evidence>
<evidence type="ECO:0000256" key="1">
    <source>
        <dbReference type="ARBA" id="ARBA00022490"/>
    </source>
</evidence>
<comment type="activity regulation">
    <text evidence="6">Negatively regulated by the anti-sigma-I factor RsgI.</text>
</comment>
<gene>
    <name evidence="6" type="primary">sigI</name>
    <name evidence="8" type="ORF">SAMN03080599_02748</name>
</gene>
<feature type="DNA-binding region" description="H-T-H motif" evidence="6">
    <location>
        <begin position="211"/>
        <end position="230"/>
    </location>
</feature>
<dbReference type="EMBL" id="FMWL01000018">
    <property type="protein sequence ID" value="SCZ81360.1"/>
    <property type="molecule type" value="Genomic_DNA"/>
</dbReference>
<dbReference type="GO" id="GO:0016987">
    <property type="term" value="F:sigma factor activity"/>
    <property type="evidence" value="ECO:0007669"/>
    <property type="project" value="UniProtKB-UniRule"/>
</dbReference>
<feature type="short sequence motif" description="Polymerase core binding" evidence="6">
    <location>
        <begin position="56"/>
        <end position="69"/>
    </location>
</feature>
<keyword evidence="4 6" id="KW-0238">DNA-binding</keyword>
<evidence type="ECO:0000256" key="2">
    <source>
        <dbReference type="ARBA" id="ARBA00023015"/>
    </source>
</evidence>
<proteinExistence type="inferred from homology"/>
<evidence type="ECO:0000256" key="6">
    <source>
        <dbReference type="HAMAP-Rule" id="MF_02064"/>
    </source>
</evidence>
<dbReference type="SUPFAM" id="SSF88946">
    <property type="entry name" value="Sigma2 domain of RNA polymerase sigma factors"/>
    <property type="match status" value="1"/>
</dbReference>
<evidence type="ECO:0000313" key="8">
    <source>
        <dbReference type="EMBL" id="SCZ81360.1"/>
    </source>
</evidence>
<keyword evidence="1 6" id="KW-0963">Cytoplasm</keyword>
<dbReference type="RefSeq" id="WP_092592450.1">
    <property type="nucleotide sequence ID" value="NZ_FMWL01000018.1"/>
</dbReference>
<keyword evidence="9" id="KW-1185">Reference proteome</keyword>
<name>A0A1G5S637_9FIRM</name>
<sequence length="259" mass="29209">MERAIDHKVMEIQKTPEMADAFIRDNDAFIRSSVRHWQNRSSASSHGKQHIGDGEDHYTISLEAFHEALRTYHIDKGSFYSFAAMVIERRLIDHARKEARHLKEIPIDPNVFESGSSSGGENGSGSEDAPQDQAMRTQVLRQLTVEPDDALTLEIEAATELFSTYGFSFFDLADCSPKAQKTKSSCALAVNCILESPVLLQTLQQNGQLPIKSLEKMSGVPRKILERHRKYIIAAVEIVGGDFPHLSQYMRFIREETSR</sequence>
<accession>A0A1G5S637</accession>
<keyword evidence="5 6" id="KW-0804">Transcription</keyword>
<protein>
    <recommendedName>
        <fullName evidence="6">RNA polymerase sigma factor SigI</fullName>
    </recommendedName>
</protein>
<evidence type="ECO:0000256" key="7">
    <source>
        <dbReference type="SAM" id="MobiDB-lite"/>
    </source>
</evidence>
<keyword evidence="6" id="KW-0346">Stress response</keyword>
<reference evidence="8 9" key="1">
    <citation type="submission" date="2016-10" db="EMBL/GenBank/DDBJ databases">
        <authorList>
            <person name="de Groot N.N."/>
        </authorList>
    </citation>
    <scope>NUCLEOTIDE SEQUENCE [LARGE SCALE GENOMIC DNA]</scope>
    <source>
        <strain evidence="8 9">DSM 2784</strain>
    </source>
</reference>
<organism evidence="8 9">
    <name type="scientific">Acidaminobacter hydrogenoformans DSM 2784</name>
    <dbReference type="NCBI Taxonomy" id="1120920"/>
    <lineage>
        <taxon>Bacteria</taxon>
        <taxon>Bacillati</taxon>
        <taxon>Bacillota</taxon>
        <taxon>Clostridia</taxon>
        <taxon>Peptostreptococcales</taxon>
        <taxon>Acidaminobacteraceae</taxon>
        <taxon>Acidaminobacter</taxon>
    </lineage>
</organism>
<keyword evidence="3 6" id="KW-0731">Sigma factor</keyword>
<evidence type="ECO:0000256" key="3">
    <source>
        <dbReference type="ARBA" id="ARBA00023082"/>
    </source>
</evidence>
<dbReference type="GO" id="GO:0003677">
    <property type="term" value="F:DNA binding"/>
    <property type="evidence" value="ECO:0007669"/>
    <property type="project" value="UniProtKB-UniRule"/>
</dbReference>
<evidence type="ECO:0000313" key="9">
    <source>
        <dbReference type="Proteomes" id="UP000199208"/>
    </source>
</evidence>
<dbReference type="HAMAP" id="MF_02064">
    <property type="entry name" value="Sigma70_SigI"/>
    <property type="match status" value="1"/>
</dbReference>
<comment type="similarity">
    <text evidence="6">Belongs to the sigma-70 factor family. SigI subfamily.</text>
</comment>
<evidence type="ECO:0000256" key="4">
    <source>
        <dbReference type="ARBA" id="ARBA00023125"/>
    </source>
</evidence>
<dbReference type="InterPro" id="IPR014244">
    <property type="entry name" value="RNA_pol_sigma-I"/>
</dbReference>
<dbReference type="OrthoDB" id="3190733at2"/>